<protein>
    <submittedName>
        <fullName evidence="1">Uncharacterized protein</fullName>
    </submittedName>
</protein>
<dbReference type="EMBL" id="KN716259">
    <property type="protein sequence ID" value="KJH48686.1"/>
    <property type="molecule type" value="Genomic_DNA"/>
</dbReference>
<proteinExistence type="predicted"/>
<evidence type="ECO:0000313" key="2">
    <source>
        <dbReference type="Proteomes" id="UP000053766"/>
    </source>
</evidence>
<reference evidence="1 2" key="1">
    <citation type="submission" date="2013-11" db="EMBL/GenBank/DDBJ databases">
        <title>Draft genome of the bovine lungworm Dictyocaulus viviparus.</title>
        <authorList>
            <person name="Mitreva M."/>
        </authorList>
    </citation>
    <scope>NUCLEOTIDE SEQUENCE [LARGE SCALE GENOMIC DNA]</scope>
    <source>
        <strain evidence="1 2">HannoverDv2000</strain>
    </source>
</reference>
<accession>A0A0D8Y296</accession>
<keyword evidence="2" id="KW-1185">Reference proteome</keyword>
<sequence>MTVLVPLIPRIFRFQYTTLSLLERTKTFATLSSNSSSTSTRIQTNSDIDGVVHVEEIQIHSYRIRQLRGIR</sequence>
<organism evidence="1 2">
    <name type="scientific">Dictyocaulus viviparus</name>
    <name type="common">Bovine lungworm</name>
    <dbReference type="NCBI Taxonomy" id="29172"/>
    <lineage>
        <taxon>Eukaryota</taxon>
        <taxon>Metazoa</taxon>
        <taxon>Ecdysozoa</taxon>
        <taxon>Nematoda</taxon>
        <taxon>Chromadorea</taxon>
        <taxon>Rhabditida</taxon>
        <taxon>Rhabditina</taxon>
        <taxon>Rhabditomorpha</taxon>
        <taxon>Strongyloidea</taxon>
        <taxon>Metastrongylidae</taxon>
        <taxon>Dictyocaulus</taxon>
    </lineage>
</organism>
<dbReference type="AlphaFoldDB" id="A0A0D8Y296"/>
<gene>
    <name evidence="1" type="ORF">DICVIV_05187</name>
</gene>
<name>A0A0D8Y296_DICVI</name>
<evidence type="ECO:0000313" key="1">
    <source>
        <dbReference type="EMBL" id="KJH48686.1"/>
    </source>
</evidence>
<dbReference type="Proteomes" id="UP000053766">
    <property type="component" value="Unassembled WGS sequence"/>
</dbReference>
<reference evidence="2" key="2">
    <citation type="journal article" date="2016" name="Sci. Rep.">
        <title>Dictyocaulus viviparus genome, variome and transcriptome elucidate lungworm biology and support future intervention.</title>
        <authorList>
            <person name="McNulty S.N."/>
            <person name="Strube C."/>
            <person name="Rosa B.A."/>
            <person name="Martin J.C."/>
            <person name="Tyagi R."/>
            <person name="Choi Y.J."/>
            <person name="Wang Q."/>
            <person name="Hallsworth Pepin K."/>
            <person name="Zhang X."/>
            <person name="Ozersky P."/>
            <person name="Wilson R.K."/>
            <person name="Sternberg P.W."/>
            <person name="Gasser R.B."/>
            <person name="Mitreva M."/>
        </authorList>
    </citation>
    <scope>NUCLEOTIDE SEQUENCE [LARGE SCALE GENOMIC DNA]</scope>
    <source>
        <strain evidence="2">HannoverDv2000</strain>
    </source>
</reference>